<dbReference type="EMBL" id="FZQP02004300">
    <property type="protein sequence ID" value="VVC99726.1"/>
    <property type="molecule type" value="Genomic_DNA"/>
</dbReference>
<reference evidence="2 3" key="1">
    <citation type="submission" date="2017-07" db="EMBL/GenBank/DDBJ databases">
        <authorList>
            <person name="Talla V."/>
            <person name="Backstrom N."/>
        </authorList>
    </citation>
    <scope>NUCLEOTIDE SEQUENCE [LARGE SCALE GENOMIC DNA]</scope>
</reference>
<gene>
    <name evidence="2" type="ORF">LSINAPIS_LOCUS10540</name>
</gene>
<dbReference type="Proteomes" id="UP000324832">
    <property type="component" value="Unassembled WGS sequence"/>
</dbReference>
<evidence type="ECO:0000313" key="3">
    <source>
        <dbReference type="Proteomes" id="UP000324832"/>
    </source>
</evidence>
<evidence type="ECO:0000313" key="2">
    <source>
        <dbReference type="EMBL" id="VVC99726.1"/>
    </source>
</evidence>
<keyword evidence="1" id="KW-1133">Transmembrane helix</keyword>
<evidence type="ECO:0000256" key="1">
    <source>
        <dbReference type="SAM" id="Phobius"/>
    </source>
</evidence>
<keyword evidence="1" id="KW-0812">Transmembrane</keyword>
<sequence length="165" mass="19438">MLHDIVIRVHTGDMENLVRQMVITIALFFVNIKKEMKSIFEHINADYKMFNQLPEEYQLIVAETIAKTQKLETIWTVMLGSAAASFPILALVMTVYSQFTDEPRLYMVHETILPFIDHKKYTSPYFEIIAVYSLHILRHLMDDPDIEVIKRKIETIVKEQCEVYR</sequence>
<organism evidence="2 3">
    <name type="scientific">Leptidea sinapis</name>
    <dbReference type="NCBI Taxonomy" id="189913"/>
    <lineage>
        <taxon>Eukaryota</taxon>
        <taxon>Metazoa</taxon>
        <taxon>Ecdysozoa</taxon>
        <taxon>Arthropoda</taxon>
        <taxon>Hexapoda</taxon>
        <taxon>Insecta</taxon>
        <taxon>Pterygota</taxon>
        <taxon>Neoptera</taxon>
        <taxon>Endopterygota</taxon>
        <taxon>Lepidoptera</taxon>
        <taxon>Glossata</taxon>
        <taxon>Ditrysia</taxon>
        <taxon>Papilionoidea</taxon>
        <taxon>Pieridae</taxon>
        <taxon>Dismorphiinae</taxon>
        <taxon>Leptidea</taxon>
    </lineage>
</organism>
<accession>A0A5E4QP59</accession>
<name>A0A5E4QP59_9NEOP</name>
<protein>
    <submittedName>
        <fullName evidence="2">Uncharacterized protein</fullName>
    </submittedName>
</protein>
<feature type="transmembrane region" description="Helical" evidence="1">
    <location>
        <begin position="74"/>
        <end position="96"/>
    </location>
</feature>
<keyword evidence="3" id="KW-1185">Reference proteome</keyword>
<keyword evidence="1" id="KW-0472">Membrane</keyword>
<proteinExistence type="predicted"/>
<dbReference type="AlphaFoldDB" id="A0A5E4QP59"/>